<dbReference type="Gene3D" id="3.50.50.60">
    <property type="entry name" value="FAD/NAD(P)-binding domain"/>
    <property type="match status" value="2"/>
</dbReference>
<keyword evidence="1" id="KW-0285">Flavoprotein</keyword>
<evidence type="ECO:0000256" key="2">
    <source>
        <dbReference type="ARBA" id="ARBA00023002"/>
    </source>
</evidence>
<sequence>MSTEETYDVAIIGGGAAGLSAAVALARSLRQVLVIDDGQPRNAVSHAAHNVLGREGVDPQELLATGRGEAERFGAQFRNDRAVAARRTEIGFEVDLAGGQSVAARRVLLATGLSDQLPDLPGVRKFWGTTVLHCPYCHGWEVKGQRIGILASGPMSIHQALLFRQLSDDVTLFAHDMPDPGEQAWAELDALGITVVTGEVARLEGDDAVRSVVLASGEDFAADAVVVAPRFIAHTQLYEQLGGTVEQHPQGAFIPTQERGQTEIPGVWAAGNSSDLMAMVSMAASAGVLAGVAINVDLATEEARVAVERKATAVS</sequence>
<keyword evidence="2" id="KW-0560">Oxidoreductase</keyword>
<dbReference type="GO" id="GO:0004791">
    <property type="term" value="F:thioredoxin-disulfide reductase (NADPH) activity"/>
    <property type="evidence" value="ECO:0007669"/>
    <property type="project" value="UniProtKB-EC"/>
</dbReference>
<evidence type="ECO:0000313" key="6">
    <source>
        <dbReference type="Proteomes" id="UP000662939"/>
    </source>
</evidence>
<accession>A0A895XSW8</accession>
<protein>
    <submittedName>
        <fullName evidence="5">NAD(P)/FAD-dependent oxidoreductase</fullName>
    </submittedName>
</protein>
<dbReference type="RefSeq" id="WP_213171648.1">
    <property type="nucleotide sequence ID" value="NZ_CP070496.1"/>
</dbReference>
<dbReference type="InterPro" id="IPR036188">
    <property type="entry name" value="FAD/NAD-bd_sf"/>
</dbReference>
<dbReference type="Proteomes" id="UP000662939">
    <property type="component" value="Chromosome"/>
</dbReference>
<gene>
    <name evidence="5" type="ORF">JQS30_01520</name>
</gene>
<proteinExistence type="predicted"/>
<dbReference type="AlphaFoldDB" id="A0A895XSW8"/>
<dbReference type="PRINTS" id="PR00368">
    <property type="entry name" value="FADPNR"/>
</dbReference>
<dbReference type="Pfam" id="PF07992">
    <property type="entry name" value="Pyr_redox_2"/>
    <property type="match status" value="1"/>
</dbReference>
<keyword evidence="6" id="KW-1185">Reference proteome</keyword>
<dbReference type="EMBL" id="CP070496">
    <property type="protein sequence ID" value="QSB05636.1"/>
    <property type="molecule type" value="Genomic_DNA"/>
</dbReference>
<dbReference type="SUPFAM" id="SSF51905">
    <property type="entry name" value="FAD/NAD(P)-binding domain"/>
    <property type="match status" value="1"/>
</dbReference>
<evidence type="ECO:0000256" key="1">
    <source>
        <dbReference type="ARBA" id="ARBA00022630"/>
    </source>
</evidence>
<dbReference type="PANTHER" id="PTHR48105">
    <property type="entry name" value="THIOREDOXIN REDUCTASE 1-RELATED-RELATED"/>
    <property type="match status" value="1"/>
</dbReference>
<evidence type="ECO:0000256" key="3">
    <source>
        <dbReference type="ARBA" id="ARBA00048132"/>
    </source>
</evidence>
<dbReference type="PRINTS" id="PR00469">
    <property type="entry name" value="PNDRDTASEII"/>
</dbReference>
<reference evidence="5" key="1">
    <citation type="submission" date="2021-02" db="EMBL/GenBank/DDBJ databases">
        <title>Natronoglycomyces albus gen. nov., sp. nov, a haloalkaliphilic actinobacterium from a soda solonchak soil.</title>
        <authorList>
            <person name="Sorokin D.Y."/>
            <person name="Khijniak T.V."/>
            <person name="Zakharycheva A.P."/>
            <person name="Boueva O.V."/>
            <person name="Ariskina E.V."/>
            <person name="Hahnke R.L."/>
            <person name="Bunk B."/>
            <person name="Sproer C."/>
            <person name="Schumann P."/>
            <person name="Evtushenko L.I."/>
            <person name="Kublanov I.V."/>
        </authorList>
    </citation>
    <scope>NUCLEOTIDE SEQUENCE</scope>
    <source>
        <strain evidence="5">DSM 106290</strain>
    </source>
</reference>
<dbReference type="KEGG" id="nav:JQS30_01520"/>
<organism evidence="5 6">
    <name type="scientific">Natronoglycomyces albus</name>
    <dbReference type="NCBI Taxonomy" id="2811108"/>
    <lineage>
        <taxon>Bacteria</taxon>
        <taxon>Bacillati</taxon>
        <taxon>Actinomycetota</taxon>
        <taxon>Actinomycetes</taxon>
        <taxon>Glycomycetales</taxon>
        <taxon>Glycomycetaceae</taxon>
        <taxon>Natronoglycomyces</taxon>
    </lineage>
</organism>
<dbReference type="InterPro" id="IPR023753">
    <property type="entry name" value="FAD/NAD-binding_dom"/>
</dbReference>
<dbReference type="InterPro" id="IPR050097">
    <property type="entry name" value="Ferredoxin-NADP_redctase_2"/>
</dbReference>
<evidence type="ECO:0000313" key="5">
    <source>
        <dbReference type="EMBL" id="QSB05636.1"/>
    </source>
</evidence>
<feature type="domain" description="FAD/NAD(P)-binding" evidence="4">
    <location>
        <begin position="7"/>
        <end position="286"/>
    </location>
</feature>
<evidence type="ECO:0000259" key="4">
    <source>
        <dbReference type="Pfam" id="PF07992"/>
    </source>
</evidence>
<name>A0A895XSW8_9ACTN</name>
<comment type="catalytic activity">
    <reaction evidence="3">
        <text>[thioredoxin]-dithiol + NADP(+) = [thioredoxin]-disulfide + NADPH + H(+)</text>
        <dbReference type="Rhea" id="RHEA:20345"/>
        <dbReference type="Rhea" id="RHEA-COMP:10698"/>
        <dbReference type="Rhea" id="RHEA-COMP:10700"/>
        <dbReference type="ChEBI" id="CHEBI:15378"/>
        <dbReference type="ChEBI" id="CHEBI:29950"/>
        <dbReference type="ChEBI" id="CHEBI:50058"/>
        <dbReference type="ChEBI" id="CHEBI:57783"/>
        <dbReference type="ChEBI" id="CHEBI:58349"/>
        <dbReference type="EC" id="1.8.1.9"/>
    </reaction>
</comment>